<dbReference type="WBParaSite" id="ES5_v2.g14682.t1">
    <property type="protein sequence ID" value="ES5_v2.g14682.t1"/>
    <property type="gene ID" value="ES5_v2.g14682"/>
</dbReference>
<dbReference type="Proteomes" id="UP000887579">
    <property type="component" value="Unplaced"/>
</dbReference>
<name>A0AC34FC46_9BILA</name>
<reference evidence="2" key="1">
    <citation type="submission" date="2022-11" db="UniProtKB">
        <authorList>
            <consortium name="WormBaseParasite"/>
        </authorList>
    </citation>
    <scope>IDENTIFICATION</scope>
</reference>
<evidence type="ECO:0000313" key="1">
    <source>
        <dbReference type="Proteomes" id="UP000887579"/>
    </source>
</evidence>
<organism evidence="1 2">
    <name type="scientific">Panagrolaimus sp. ES5</name>
    <dbReference type="NCBI Taxonomy" id="591445"/>
    <lineage>
        <taxon>Eukaryota</taxon>
        <taxon>Metazoa</taxon>
        <taxon>Ecdysozoa</taxon>
        <taxon>Nematoda</taxon>
        <taxon>Chromadorea</taxon>
        <taxon>Rhabditida</taxon>
        <taxon>Tylenchina</taxon>
        <taxon>Panagrolaimomorpha</taxon>
        <taxon>Panagrolaimoidea</taxon>
        <taxon>Panagrolaimidae</taxon>
        <taxon>Panagrolaimus</taxon>
    </lineage>
</organism>
<evidence type="ECO:0000313" key="2">
    <source>
        <dbReference type="WBParaSite" id="ES5_v2.g14682.t1"/>
    </source>
</evidence>
<proteinExistence type="predicted"/>
<sequence length="170" mass="19829">MGATKKISMSSFKRKASSDAFVDEVKKSSPTSRVDLQRQSRQHLYQELGAIDISDDESGSPKQVEITSKIIEEEIIPRLKARPYKDMIEKMVKAGWEKTWDLRKDVLKACQYQSRESYHLALYALEKNSELEKLNRHVEELMSKNKEKEEEARLNIKELKDRIDDIARKV</sequence>
<accession>A0AC34FC46</accession>
<protein>
    <submittedName>
        <fullName evidence="2">Uncharacterized protein</fullName>
    </submittedName>
</protein>